<dbReference type="InterPro" id="IPR001031">
    <property type="entry name" value="Thioesterase"/>
</dbReference>
<keyword evidence="3" id="KW-0378">Hydrolase</keyword>
<comment type="similarity">
    <text evidence="1">Belongs to the thioesterase family.</text>
</comment>
<dbReference type="GO" id="GO:0016787">
    <property type="term" value="F:hydrolase activity"/>
    <property type="evidence" value="ECO:0007669"/>
    <property type="project" value="UniProtKB-KW"/>
</dbReference>
<comment type="caution">
    <text evidence="3">The sequence shown here is derived from an EMBL/GenBank/DDBJ whole genome shotgun (WGS) entry which is preliminary data.</text>
</comment>
<evidence type="ECO:0000259" key="2">
    <source>
        <dbReference type="Pfam" id="PF00975"/>
    </source>
</evidence>
<evidence type="ECO:0000313" key="4">
    <source>
        <dbReference type="Proteomes" id="UP001550044"/>
    </source>
</evidence>
<dbReference type="Proteomes" id="UP001550044">
    <property type="component" value="Unassembled WGS sequence"/>
</dbReference>
<organism evidence="3 4">
    <name type="scientific">Streptomyces sp. 900116325</name>
    <dbReference type="NCBI Taxonomy" id="3154295"/>
    <lineage>
        <taxon>Bacteria</taxon>
        <taxon>Bacillati</taxon>
        <taxon>Actinomycetota</taxon>
        <taxon>Actinomycetes</taxon>
        <taxon>Kitasatosporales</taxon>
        <taxon>Streptomycetaceae</taxon>
        <taxon>Streptomyces</taxon>
    </lineage>
</organism>
<dbReference type="InterPro" id="IPR012223">
    <property type="entry name" value="TEII"/>
</dbReference>
<name>A0ABV2U0W8_9ACTN</name>
<proteinExistence type="inferred from homology"/>
<dbReference type="InterPro" id="IPR029058">
    <property type="entry name" value="AB_hydrolase_fold"/>
</dbReference>
<sequence length="235" mass="25067">MEETVLICLPFAGAGASFFTPWQGQAPVGLTILPVQLPGREKRFAEPAYTSAAEAVDDAYAQVTAALGGTGRRVAVFGHSMGAVLAYELAHRLEREPGIRLEALFVSGSPGPWTARTDRAGGLPDDEFVARVKSFAGYTHPALEDPEMRELLLPSLRSDVRLHESYRPASERPLTVRVVSVRGRTDTLVGAAGAAEWGWATSGKLTVAELDGGHMYLADRPGALLELIATELGEG</sequence>
<dbReference type="PANTHER" id="PTHR11487:SF0">
    <property type="entry name" value="S-ACYL FATTY ACID SYNTHASE THIOESTERASE, MEDIUM CHAIN"/>
    <property type="match status" value="1"/>
</dbReference>
<dbReference type="RefSeq" id="WP_356708235.1">
    <property type="nucleotide sequence ID" value="NZ_JBEXIP010000001.1"/>
</dbReference>
<feature type="domain" description="Thioesterase" evidence="2">
    <location>
        <begin position="6"/>
        <end position="230"/>
    </location>
</feature>
<dbReference type="SUPFAM" id="SSF53474">
    <property type="entry name" value="alpha/beta-Hydrolases"/>
    <property type="match status" value="1"/>
</dbReference>
<dbReference type="Gene3D" id="3.40.50.1820">
    <property type="entry name" value="alpha/beta hydrolase"/>
    <property type="match status" value="1"/>
</dbReference>
<evidence type="ECO:0000256" key="1">
    <source>
        <dbReference type="ARBA" id="ARBA00007169"/>
    </source>
</evidence>
<gene>
    <name evidence="3" type="ORF">ABZV61_01515</name>
</gene>
<dbReference type="Pfam" id="PF00975">
    <property type="entry name" value="Thioesterase"/>
    <property type="match status" value="1"/>
</dbReference>
<reference evidence="3 4" key="1">
    <citation type="submission" date="2024-06" db="EMBL/GenBank/DDBJ databases">
        <title>The Natural Products Discovery Center: Release of the First 8490 Sequenced Strains for Exploring Actinobacteria Biosynthetic Diversity.</title>
        <authorList>
            <person name="Kalkreuter E."/>
            <person name="Kautsar S.A."/>
            <person name="Yang D."/>
            <person name="Bader C.D."/>
            <person name="Teijaro C.N."/>
            <person name="Fluegel L."/>
            <person name="Davis C.M."/>
            <person name="Simpson J.R."/>
            <person name="Lauterbach L."/>
            <person name="Steele A.D."/>
            <person name="Gui C."/>
            <person name="Meng S."/>
            <person name="Li G."/>
            <person name="Viehrig K."/>
            <person name="Ye F."/>
            <person name="Su P."/>
            <person name="Kiefer A.F."/>
            <person name="Nichols A."/>
            <person name="Cepeda A.J."/>
            <person name="Yan W."/>
            <person name="Fan B."/>
            <person name="Jiang Y."/>
            <person name="Adhikari A."/>
            <person name="Zheng C.-J."/>
            <person name="Schuster L."/>
            <person name="Cowan T.M."/>
            <person name="Smanski M.J."/>
            <person name="Chevrette M.G."/>
            <person name="De Carvalho L.P.S."/>
            <person name="Shen B."/>
        </authorList>
    </citation>
    <scope>NUCLEOTIDE SEQUENCE [LARGE SCALE GENOMIC DNA]</scope>
    <source>
        <strain evidence="3 4">NPDC005137</strain>
    </source>
</reference>
<dbReference type="PANTHER" id="PTHR11487">
    <property type="entry name" value="THIOESTERASE"/>
    <property type="match status" value="1"/>
</dbReference>
<evidence type="ECO:0000313" key="3">
    <source>
        <dbReference type="EMBL" id="MET8431477.1"/>
    </source>
</evidence>
<keyword evidence="4" id="KW-1185">Reference proteome</keyword>
<accession>A0ABV2U0W8</accession>
<protein>
    <submittedName>
        <fullName evidence="3">Alpha/beta fold hydrolase</fullName>
    </submittedName>
</protein>
<dbReference type="EMBL" id="JBEXIP010000001">
    <property type="protein sequence ID" value="MET8431477.1"/>
    <property type="molecule type" value="Genomic_DNA"/>
</dbReference>